<accession>A0AC61S884</accession>
<reference evidence="1" key="1">
    <citation type="submission" date="2019-04" db="EMBL/GenBank/DDBJ databases">
        <title>Microbes associate with the intestines of laboratory mice.</title>
        <authorList>
            <person name="Navarre W."/>
            <person name="Wong E."/>
            <person name="Huang K.C."/>
            <person name="Tropini C."/>
            <person name="Ng K."/>
            <person name="Yu B."/>
        </authorList>
    </citation>
    <scope>NUCLEOTIDE SEQUENCE</scope>
    <source>
        <strain evidence="1">NM86_A22</strain>
    </source>
</reference>
<evidence type="ECO:0000313" key="2">
    <source>
        <dbReference type="Proteomes" id="UP000305401"/>
    </source>
</evidence>
<proteinExistence type="predicted"/>
<dbReference type="EMBL" id="SSTG01000010">
    <property type="protein sequence ID" value="THG54781.1"/>
    <property type="molecule type" value="Genomic_DNA"/>
</dbReference>
<dbReference type="Proteomes" id="UP000305401">
    <property type="component" value="Unassembled WGS sequence"/>
</dbReference>
<sequence>MEIEGKIILALPEQSGVSKAGNNWKKREYVLETMETYPKKVHFVLFGDRADQYPLSVGEQIRLSYDINSREFNGRWYTSIDGWKVEKGAAGSQQGPYDSMAGMPVPPVSVPDLSADATDDLPF</sequence>
<evidence type="ECO:0000313" key="1">
    <source>
        <dbReference type="EMBL" id="THG54781.1"/>
    </source>
</evidence>
<keyword evidence="2" id="KW-1185">Reference proteome</keyword>
<name>A0AC61S884_9BACT</name>
<protein>
    <submittedName>
        <fullName evidence="1">DUF3127 domain-containing protein</fullName>
    </submittedName>
</protein>
<comment type="caution">
    <text evidence="1">The sequence shown here is derived from an EMBL/GenBank/DDBJ whole genome shotgun (WGS) entry which is preliminary data.</text>
</comment>
<gene>
    <name evidence="1" type="ORF">E5990_01805</name>
</gene>
<organism evidence="1 2">
    <name type="scientific">Muribaculum caecicola</name>
    <dbReference type="NCBI Taxonomy" id="3038144"/>
    <lineage>
        <taxon>Bacteria</taxon>
        <taxon>Pseudomonadati</taxon>
        <taxon>Bacteroidota</taxon>
        <taxon>Bacteroidia</taxon>
        <taxon>Bacteroidales</taxon>
        <taxon>Muribaculaceae</taxon>
        <taxon>Muribaculum</taxon>
    </lineage>
</organism>